<dbReference type="Pfam" id="PF13450">
    <property type="entry name" value="NAD_binding_8"/>
    <property type="match status" value="1"/>
</dbReference>
<comment type="cofactor">
    <cofactor evidence="1">
        <name>FAD</name>
        <dbReference type="ChEBI" id="CHEBI:57692"/>
    </cofactor>
</comment>
<dbReference type="SUPFAM" id="SSF51905">
    <property type="entry name" value="FAD/NAD(P)-binding domain"/>
    <property type="match status" value="1"/>
</dbReference>
<evidence type="ECO:0000256" key="3">
    <source>
        <dbReference type="ARBA" id="ARBA00023033"/>
    </source>
</evidence>
<dbReference type="PANTHER" id="PTHR43872">
    <property type="entry name" value="MONOOXYGENASE, PUTATIVE (AFU_ORTHOLOGUE AFUA_8G02570)-RELATED"/>
    <property type="match status" value="1"/>
</dbReference>
<dbReference type="EMBL" id="BMCK01000006">
    <property type="protein sequence ID" value="GGD30795.1"/>
    <property type="molecule type" value="Genomic_DNA"/>
</dbReference>
<keyword evidence="5" id="KW-1185">Reference proteome</keyword>
<dbReference type="Gene3D" id="3.50.50.60">
    <property type="entry name" value="FAD/NAD(P)-binding domain"/>
    <property type="match status" value="2"/>
</dbReference>
<sequence>MVPSDPQVPAPSTSARHEVDVLVVGAGLSGIGAARHLLVDRPGTTFAVLEARDAIGGTWDLFRYPGIRSDSDLHTFGYAFKPWTDDDSIADGDKILDYLHEVVEENDLARHLHLGHRVLAADFDSATARWSVRVEAGGEVSTWRARWLFCAAGYYRYDRGYAPELAGLAEFGGEVVHPQHWPGDLDLAGRRVVVIGSGATAVTLVPALTSGENAAAHVTMLQRTPTYVMPLPRRDRVALALKKLLGPERAHGIVRAKNIARGQWIWNLSRKRPGILRKVIRQANVASLPAGYPVDTHFKPPYGPWDQRLCADPDGIFFAAVASGRADVVTDRIDRVTPSGIRLASGAELPADVIITATGLEVQLMGGIELAVDGEPVDLREAMTYRSCMLTGLPNFIFAMGYTNQSWTLRLGLVCDWFVRLLEHMERTGHEAVVVEPDPAVAARSALDFDAGYVKRAAASLPRQGDVRPWTVPMDFYADRRLLTKGPVVDEHLRFFSARTPVPSAPSHQEVTG</sequence>
<accession>A0ABQ1QN28</accession>
<name>A0ABQ1QN28_9ACTN</name>
<dbReference type="Proteomes" id="UP000630594">
    <property type="component" value="Unassembled WGS sequence"/>
</dbReference>
<evidence type="ECO:0000313" key="4">
    <source>
        <dbReference type="EMBL" id="GGD30795.1"/>
    </source>
</evidence>
<protein>
    <submittedName>
        <fullName evidence="4">Flavin-binding monooxygenase</fullName>
    </submittedName>
</protein>
<evidence type="ECO:0000256" key="1">
    <source>
        <dbReference type="ARBA" id="ARBA00001974"/>
    </source>
</evidence>
<dbReference type="RefSeq" id="WP_188422458.1">
    <property type="nucleotide sequence ID" value="NZ_BMCK01000006.1"/>
</dbReference>
<dbReference type="GO" id="GO:0004497">
    <property type="term" value="F:monooxygenase activity"/>
    <property type="evidence" value="ECO:0007669"/>
    <property type="project" value="UniProtKB-KW"/>
</dbReference>
<proteinExistence type="inferred from homology"/>
<dbReference type="InterPro" id="IPR051820">
    <property type="entry name" value="FAD-binding_MO"/>
</dbReference>
<dbReference type="InterPro" id="IPR036188">
    <property type="entry name" value="FAD/NAD-bd_sf"/>
</dbReference>
<gene>
    <name evidence="4" type="ORF">GCM10007231_32860</name>
</gene>
<comment type="caution">
    <text evidence="4">The sequence shown here is derived from an EMBL/GenBank/DDBJ whole genome shotgun (WGS) entry which is preliminary data.</text>
</comment>
<reference evidence="5" key="1">
    <citation type="journal article" date="2019" name="Int. J. Syst. Evol. Microbiol.">
        <title>The Global Catalogue of Microorganisms (GCM) 10K type strain sequencing project: providing services to taxonomists for standard genome sequencing and annotation.</title>
        <authorList>
            <consortium name="The Broad Institute Genomics Platform"/>
            <consortium name="The Broad Institute Genome Sequencing Center for Infectious Disease"/>
            <person name="Wu L."/>
            <person name="Ma J."/>
        </authorList>
    </citation>
    <scope>NUCLEOTIDE SEQUENCE [LARGE SCALE GENOMIC DNA]</scope>
    <source>
        <strain evidence="5">CCM 7403</strain>
    </source>
</reference>
<organism evidence="4 5">
    <name type="scientific">Nocardioides daphniae</name>
    <dbReference type="NCBI Taxonomy" id="402297"/>
    <lineage>
        <taxon>Bacteria</taxon>
        <taxon>Bacillati</taxon>
        <taxon>Actinomycetota</taxon>
        <taxon>Actinomycetes</taxon>
        <taxon>Propionibacteriales</taxon>
        <taxon>Nocardioidaceae</taxon>
        <taxon>Nocardioides</taxon>
    </lineage>
</organism>
<keyword evidence="3 4" id="KW-0560">Oxidoreductase</keyword>
<keyword evidence="3 4" id="KW-0503">Monooxygenase</keyword>
<evidence type="ECO:0000256" key="2">
    <source>
        <dbReference type="ARBA" id="ARBA00010139"/>
    </source>
</evidence>
<comment type="similarity">
    <text evidence="2">Belongs to the FAD-binding monooxygenase family.</text>
</comment>
<dbReference type="PANTHER" id="PTHR43872:SF1">
    <property type="entry name" value="MONOOXYGENASE, PUTATIVE (AFU_ORTHOLOGUE AFUA_8G02570)-RELATED"/>
    <property type="match status" value="1"/>
</dbReference>
<evidence type="ECO:0000313" key="5">
    <source>
        <dbReference type="Proteomes" id="UP000630594"/>
    </source>
</evidence>